<keyword evidence="2 3" id="KW-0802">TPR repeat</keyword>
<dbReference type="SMART" id="SM00028">
    <property type="entry name" value="TPR"/>
    <property type="match status" value="2"/>
</dbReference>
<dbReference type="PANTHER" id="PTHR16193">
    <property type="entry name" value="TETRATRICOPEPTIDE REPEAT PROTEIN 27"/>
    <property type="match status" value="1"/>
</dbReference>
<dbReference type="Gene3D" id="1.25.40.10">
    <property type="entry name" value="Tetratricopeptide repeat domain"/>
    <property type="match status" value="1"/>
</dbReference>
<feature type="repeat" description="TPR" evidence="3">
    <location>
        <begin position="597"/>
        <end position="630"/>
    </location>
</feature>
<dbReference type="InterPro" id="IPR011990">
    <property type="entry name" value="TPR-like_helical_dom_sf"/>
</dbReference>
<evidence type="ECO:0000313" key="6">
    <source>
        <dbReference type="Proteomes" id="UP000809789"/>
    </source>
</evidence>
<gene>
    <name evidence="5" type="ORF">KVT40_006223</name>
</gene>
<feature type="region of interest" description="Disordered" evidence="4">
    <location>
        <begin position="446"/>
        <end position="468"/>
    </location>
</feature>
<evidence type="ECO:0000256" key="2">
    <source>
        <dbReference type="ARBA" id="ARBA00022803"/>
    </source>
</evidence>
<dbReference type="Pfam" id="PF07719">
    <property type="entry name" value="TPR_2"/>
    <property type="match status" value="1"/>
</dbReference>
<evidence type="ECO:0000313" key="5">
    <source>
        <dbReference type="EMBL" id="KAG8625822.1"/>
    </source>
</evidence>
<dbReference type="EMBL" id="JAESVG020000007">
    <property type="protein sequence ID" value="KAG8625822.1"/>
    <property type="molecule type" value="Genomic_DNA"/>
</dbReference>
<reference evidence="5" key="1">
    <citation type="submission" date="2021-07" db="EMBL/GenBank/DDBJ databases">
        <title>Elsinoe batatas strain:CRI-CJ2 Genome sequencing and assembly.</title>
        <authorList>
            <person name="Huang L."/>
        </authorList>
    </citation>
    <scope>NUCLEOTIDE SEQUENCE</scope>
    <source>
        <strain evidence="5">CRI-CJ2</strain>
    </source>
</reference>
<organism evidence="5 6">
    <name type="scientific">Elsinoe batatas</name>
    <dbReference type="NCBI Taxonomy" id="2601811"/>
    <lineage>
        <taxon>Eukaryota</taxon>
        <taxon>Fungi</taxon>
        <taxon>Dikarya</taxon>
        <taxon>Ascomycota</taxon>
        <taxon>Pezizomycotina</taxon>
        <taxon>Dothideomycetes</taxon>
        <taxon>Dothideomycetidae</taxon>
        <taxon>Myriangiales</taxon>
        <taxon>Elsinoaceae</taxon>
        <taxon>Elsinoe</taxon>
    </lineage>
</organism>
<protein>
    <recommendedName>
        <fullName evidence="7">TPR repeat-containing protein</fullName>
    </recommendedName>
</protein>
<dbReference type="PANTHER" id="PTHR16193:SF0">
    <property type="entry name" value="TETRATRICOPEPTIDE REPEAT PROTEIN 27"/>
    <property type="match status" value="1"/>
</dbReference>
<evidence type="ECO:0000256" key="4">
    <source>
        <dbReference type="SAM" id="MobiDB-lite"/>
    </source>
</evidence>
<feature type="repeat" description="TPR" evidence="3">
    <location>
        <begin position="631"/>
        <end position="664"/>
    </location>
</feature>
<evidence type="ECO:0008006" key="7">
    <source>
        <dbReference type="Google" id="ProtNLM"/>
    </source>
</evidence>
<dbReference type="InterPro" id="IPR044244">
    <property type="entry name" value="TTC27/Emw1"/>
</dbReference>
<dbReference type="InterPro" id="IPR019734">
    <property type="entry name" value="TPR_rpt"/>
</dbReference>
<sequence length="924" mass="102119">MSEILCRLFHDSLPDDLRTLLADQFTQIDTGNFESLLQSRLARIVLGHEQIPATEQTLVEDSQCWTDYIFRRLGLIISAKHEDAQHTPEYLRAFFFLLGYTSLLAFLQSNYTGPPLPFDSAKTLLGDAIAGDQSKLSKTRSALIDSLSVDGVAAYRLTPNVELLCLADTIFNCPPVRKNVPLAAWAQLRTSFIHQRILSEQASTLQEQIYNLVGEVKTLLESKAWAKDAHVSLLLEKASVETYYSNDRLARADIDKAARERKFQFAITGRLGKRTKFQQKDTSQLVVLAKSFETAKSTAASTTNGNGDGTAPKNLDLNDDTLLESISFTTLEGTDPAKVIDESALTPALASLDVSAQPILQPLDSVILLALASAITNTSPADGLTREETLPYATRVLEGGSSNWQIYTQALLVRSRIEGYKSRTIERGLLQLQALVDQVIVDTTPAGTASSTDQSQTSFLPRPSDQETAPVSQRLQYIFPLSAPSRWDLESELAQRWVSLGGLRSALEIYTRLELWAEVALCWAATQREDKARSIVRKLLYNPTPGTDADGEDQTFSGPELNPLPADAPRLFCILADMDSDIALYQRAWTASGKRYARAQRSLGRLYFSQRDHLKAAEAYSLSLNVNKLNQASWFALGCCLLELEQFKKAVEAFTRCVQLDERDAEAWSNLAAAMLRCEDLDEGEGAGAEGEEARKKDPQKFKRDALRALKRAASLKGDSHRIWENVMVVAVSLDPPDLASVVAAQSRIVDLRGKTDGEKCVDAEILGLMVGEVTRSGVPYDATKPGAERMLVELVEKKVQPLITGNAVLWGVVGKLAFWRAKWGSALEAQEKAWRVVTGQPGWEADEKRWDKVVDATVELCEAYESLGPKERTEGLGAGELVAKDWKFKARSASRTVMGRGKEMWEGSIGWDRLKETMDGLKA</sequence>
<evidence type="ECO:0000256" key="3">
    <source>
        <dbReference type="PROSITE-ProRule" id="PRU00339"/>
    </source>
</evidence>
<dbReference type="InterPro" id="IPR013105">
    <property type="entry name" value="TPR_2"/>
</dbReference>
<dbReference type="OrthoDB" id="1936594at2759"/>
<keyword evidence="1" id="KW-0677">Repeat</keyword>
<name>A0A8K0KYM9_9PEZI</name>
<feature type="compositionally biased region" description="Polar residues" evidence="4">
    <location>
        <begin position="446"/>
        <end position="459"/>
    </location>
</feature>
<dbReference type="AlphaFoldDB" id="A0A8K0KYM9"/>
<keyword evidence="6" id="KW-1185">Reference proteome</keyword>
<evidence type="ECO:0000256" key="1">
    <source>
        <dbReference type="ARBA" id="ARBA00022737"/>
    </source>
</evidence>
<dbReference type="Proteomes" id="UP000809789">
    <property type="component" value="Unassembled WGS sequence"/>
</dbReference>
<dbReference type="PROSITE" id="PS50005">
    <property type="entry name" value="TPR"/>
    <property type="match status" value="2"/>
</dbReference>
<comment type="caution">
    <text evidence="5">The sequence shown here is derived from an EMBL/GenBank/DDBJ whole genome shotgun (WGS) entry which is preliminary data.</text>
</comment>
<dbReference type="SUPFAM" id="SSF48452">
    <property type="entry name" value="TPR-like"/>
    <property type="match status" value="1"/>
</dbReference>
<accession>A0A8K0KYM9</accession>
<proteinExistence type="predicted"/>